<dbReference type="Proteomes" id="UP000029227">
    <property type="component" value="Unassembled WGS sequence"/>
</dbReference>
<protein>
    <submittedName>
        <fullName evidence="2">Uncharacterized protein</fullName>
    </submittedName>
</protein>
<keyword evidence="1" id="KW-0812">Transmembrane</keyword>
<evidence type="ECO:0000313" key="2">
    <source>
        <dbReference type="EMBL" id="GAL02238.1"/>
    </source>
</evidence>
<feature type="transmembrane region" description="Helical" evidence="1">
    <location>
        <begin position="76"/>
        <end position="97"/>
    </location>
</feature>
<accession>A0A090QJ00</accession>
<dbReference type="EMBL" id="BBMN01000001">
    <property type="protein sequence ID" value="GAL02238.1"/>
    <property type="molecule type" value="Genomic_DNA"/>
</dbReference>
<proteinExistence type="predicted"/>
<feature type="transmembrane region" description="Helical" evidence="1">
    <location>
        <begin position="12"/>
        <end position="40"/>
    </location>
</feature>
<organism evidence="2 3">
    <name type="scientific">Photobacterium aphoticum</name>
    <dbReference type="NCBI Taxonomy" id="754436"/>
    <lineage>
        <taxon>Bacteria</taxon>
        <taxon>Pseudomonadati</taxon>
        <taxon>Pseudomonadota</taxon>
        <taxon>Gammaproteobacteria</taxon>
        <taxon>Vibrionales</taxon>
        <taxon>Vibrionaceae</taxon>
        <taxon>Photobacterium</taxon>
    </lineage>
</organism>
<keyword evidence="1" id="KW-1133">Transmembrane helix</keyword>
<dbReference type="STRING" id="754436.JCM19237_5131"/>
<evidence type="ECO:0000256" key="1">
    <source>
        <dbReference type="SAM" id="Phobius"/>
    </source>
</evidence>
<gene>
    <name evidence="2" type="ORF">JCM19237_5131</name>
</gene>
<comment type="caution">
    <text evidence="2">The sequence shown here is derived from an EMBL/GenBank/DDBJ whole genome shotgun (WGS) entry which is preliminary data.</text>
</comment>
<evidence type="ECO:0000313" key="3">
    <source>
        <dbReference type="Proteomes" id="UP000029227"/>
    </source>
</evidence>
<keyword evidence="1" id="KW-0472">Membrane</keyword>
<name>A0A090QJ00_9GAMM</name>
<dbReference type="AlphaFoldDB" id="A0A090QJ00"/>
<sequence>MVGWSVIMLAQYVFIMPLFTEVWQLAAFYFVNTFAIWYIFAQPQQLLMRLLGAQHLVLMTNGAMQLTPRFDIQQALLQLLLIGVSMFVIFLVNHGLFSGQAEHVFIRQLRYFRTGLNARLQRLAKGKAQPLCFMTPVPLRSVAQAEMAFSRINLAIYPDVEAAQIHTMLAQAYRVCLHYRAFEDSYQPGWHNRHRIKRLLRRSSASLKMPCRHWQPACHHRQRQRLTYCLITRSNV</sequence>
<reference evidence="2 3" key="1">
    <citation type="journal article" date="2014" name="Genome Announc.">
        <title>Draft Genome Sequences of Two Vibrionaceae Species, Vibrio ponticus C121 and Photobacterium aphoticum C119, Isolated as Coral Reef Microbiota.</title>
        <authorList>
            <person name="Al-saari N."/>
            <person name="Meirelles P.M."/>
            <person name="Mino S."/>
            <person name="Suda W."/>
            <person name="Oshima K."/>
            <person name="Hattori M."/>
            <person name="Ohkuma M."/>
            <person name="Thompson F.L."/>
            <person name="Gomez-Gil B."/>
            <person name="Sawabe T."/>
            <person name="Sawabe T."/>
        </authorList>
    </citation>
    <scope>NUCLEOTIDE SEQUENCE [LARGE SCALE GENOMIC DNA]</scope>
    <source>
        <strain evidence="2 3">JCM 19237</strain>
    </source>
</reference>